<dbReference type="EMBL" id="JBANRG010000001">
    <property type="protein sequence ID" value="KAK7471966.1"/>
    <property type="molecule type" value="Genomic_DNA"/>
</dbReference>
<keyword evidence="2" id="KW-0053">Apoptosis</keyword>
<dbReference type="SUPFAM" id="SSF52129">
    <property type="entry name" value="Caspase-like"/>
    <property type="match status" value="1"/>
</dbReference>
<protein>
    <recommendedName>
        <fullName evidence="5">Peptidase C14 caspase domain-containing protein</fullName>
    </recommendedName>
</protein>
<dbReference type="Pfam" id="PF00656">
    <property type="entry name" value="Peptidase_C14"/>
    <property type="match status" value="1"/>
</dbReference>
<keyword evidence="3" id="KW-0645">Protease</keyword>
<evidence type="ECO:0000256" key="2">
    <source>
        <dbReference type="ARBA" id="ARBA00022703"/>
    </source>
</evidence>
<keyword evidence="3" id="KW-0378">Hydrolase</keyword>
<dbReference type="InterPro" id="IPR011600">
    <property type="entry name" value="Pept_C14_caspase"/>
</dbReference>
<evidence type="ECO:0000256" key="3">
    <source>
        <dbReference type="ARBA" id="ARBA00022807"/>
    </source>
</evidence>
<comment type="similarity">
    <text evidence="1">Belongs to the peptidase C14B family.</text>
</comment>
<dbReference type="Proteomes" id="UP001498398">
    <property type="component" value="Unassembled WGS sequence"/>
</dbReference>
<name>A0ABR1K4Z6_9AGAR</name>
<dbReference type="InterPro" id="IPR050452">
    <property type="entry name" value="Metacaspase"/>
</dbReference>
<keyword evidence="7" id="KW-1185">Reference proteome</keyword>
<dbReference type="PANTHER" id="PTHR48104">
    <property type="entry name" value="METACASPASE-4"/>
    <property type="match status" value="1"/>
</dbReference>
<gene>
    <name evidence="6" type="ORF">VKT23_000074</name>
</gene>
<dbReference type="PANTHER" id="PTHR48104:SF30">
    <property type="entry name" value="METACASPASE-1"/>
    <property type="match status" value="1"/>
</dbReference>
<dbReference type="Gene3D" id="3.40.50.1460">
    <property type="match status" value="1"/>
</dbReference>
<evidence type="ECO:0000256" key="1">
    <source>
        <dbReference type="ARBA" id="ARBA00009005"/>
    </source>
</evidence>
<proteinExistence type="inferred from homology"/>
<feature type="region of interest" description="Disordered" evidence="4">
    <location>
        <begin position="1"/>
        <end position="31"/>
    </location>
</feature>
<evidence type="ECO:0000313" key="6">
    <source>
        <dbReference type="EMBL" id="KAK7471966.1"/>
    </source>
</evidence>
<feature type="domain" description="Peptidase C14 caspase" evidence="5">
    <location>
        <begin position="35"/>
        <end position="271"/>
    </location>
</feature>
<evidence type="ECO:0000256" key="4">
    <source>
        <dbReference type="SAM" id="MobiDB-lite"/>
    </source>
</evidence>
<organism evidence="6 7">
    <name type="scientific">Marasmiellus scandens</name>
    <dbReference type="NCBI Taxonomy" id="2682957"/>
    <lineage>
        <taxon>Eukaryota</taxon>
        <taxon>Fungi</taxon>
        <taxon>Dikarya</taxon>
        <taxon>Basidiomycota</taxon>
        <taxon>Agaricomycotina</taxon>
        <taxon>Agaricomycetes</taxon>
        <taxon>Agaricomycetidae</taxon>
        <taxon>Agaricales</taxon>
        <taxon>Marasmiineae</taxon>
        <taxon>Omphalotaceae</taxon>
        <taxon>Marasmiellus</taxon>
    </lineage>
</organism>
<feature type="region of interest" description="Disordered" evidence="4">
    <location>
        <begin position="204"/>
        <end position="229"/>
    </location>
</feature>
<accession>A0ABR1K4Z6</accession>
<evidence type="ECO:0000313" key="7">
    <source>
        <dbReference type="Proteomes" id="UP001498398"/>
    </source>
</evidence>
<sequence length="347" mass="38240">MVNLPKLFPSYPDTSAGTRDPSSDESPVLRSPEPHALLIGIDKYEEISPLCGAVSDVECMKDFLMIDCKVPQNRIVKLCDEQATRENIIDAIGGIAGNPDIKTDDPILIYFAGHGSETTPPVGWPTSSKNGMIQMLLPYDFSKHGSRDFRGQGIWDLTMNQLLANIARQKSDNITVILDCCHSGSGTRDPKLVTRGIQLPNDYSIPPNLPWSGSQPETESGGRGPTVAKGYEKNDSHVLLAACKSTEAAAEFKGFGRFTKALLDFLKNNDLAKLTYADVIENLPEIENQHPQCEGGIHQDRLFFTSKIVPRLLQVKVHSDNSHKQPKYILNVGEIHGIVLENLKTKH</sequence>
<dbReference type="InterPro" id="IPR029030">
    <property type="entry name" value="Caspase-like_dom_sf"/>
</dbReference>
<reference evidence="6 7" key="1">
    <citation type="submission" date="2024-01" db="EMBL/GenBank/DDBJ databases">
        <title>A draft genome for the cacao thread blight pathogen Marasmiellus scandens.</title>
        <authorList>
            <person name="Baruah I.K."/>
            <person name="Leung J."/>
            <person name="Bukari Y."/>
            <person name="Amoako-Attah I."/>
            <person name="Meinhardt L.W."/>
            <person name="Bailey B.A."/>
            <person name="Cohen S.P."/>
        </authorList>
    </citation>
    <scope>NUCLEOTIDE SEQUENCE [LARGE SCALE GENOMIC DNA]</scope>
    <source>
        <strain evidence="6 7">GH-19</strain>
    </source>
</reference>
<evidence type="ECO:0000259" key="5">
    <source>
        <dbReference type="Pfam" id="PF00656"/>
    </source>
</evidence>
<comment type="caution">
    <text evidence="6">The sequence shown here is derived from an EMBL/GenBank/DDBJ whole genome shotgun (WGS) entry which is preliminary data.</text>
</comment>
<keyword evidence="3" id="KW-0788">Thiol protease</keyword>